<dbReference type="FunFam" id="1.25.40.800:FF:000001">
    <property type="entry name" value="CCR4-NOT transcription complex subunit 1"/>
    <property type="match status" value="1"/>
</dbReference>
<evidence type="ECO:0000256" key="3">
    <source>
        <dbReference type="ARBA" id="ARBA00023015"/>
    </source>
</evidence>
<dbReference type="Pfam" id="PF16418">
    <property type="entry name" value="CNOT1_HEAT"/>
    <property type="match status" value="1"/>
</dbReference>
<dbReference type="FunCoup" id="A0A1X2GYW5">
    <property type="interactions" value="753"/>
</dbReference>
<dbReference type="InterPro" id="IPR007196">
    <property type="entry name" value="CCR4-Not_Not1_C"/>
</dbReference>
<accession>A0A1X2GYW5</accession>
<dbReference type="Pfam" id="PF25097">
    <property type="entry name" value="ARM_Cnot1"/>
    <property type="match status" value="1"/>
</dbReference>
<proteinExistence type="predicted"/>
<comment type="subcellular location">
    <subcellularLocation>
        <location evidence="1">Nucleus</location>
    </subcellularLocation>
</comment>
<dbReference type="Proteomes" id="UP000242180">
    <property type="component" value="Unassembled WGS sequence"/>
</dbReference>
<dbReference type="SUPFAM" id="SSF48371">
    <property type="entry name" value="ARM repeat"/>
    <property type="match status" value="1"/>
</dbReference>
<feature type="region of interest" description="Disordered" evidence="8">
    <location>
        <begin position="590"/>
        <end position="610"/>
    </location>
</feature>
<evidence type="ECO:0000259" key="13">
    <source>
        <dbReference type="Pfam" id="PF16418"/>
    </source>
</evidence>
<dbReference type="OMA" id="IDEYHCY"/>
<evidence type="ECO:0000313" key="16">
    <source>
        <dbReference type="Proteomes" id="UP000242180"/>
    </source>
</evidence>
<evidence type="ECO:0000256" key="7">
    <source>
        <dbReference type="ARBA" id="ARBA00074459"/>
    </source>
</evidence>
<dbReference type="PANTHER" id="PTHR13162">
    <property type="entry name" value="CCR4-NOT TRANSCRIPTION COMPLEX"/>
    <property type="match status" value="1"/>
</dbReference>
<feature type="domain" description="CCR4-NOT transcription complex subunit 1 CAF1-binding" evidence="11">
    <location>
        <begin position="644"/>
        <end position="864"/>
    </location>
</feature>
<feature type="region of interest" description="Disordered" evidence="8">
    <location>
        <begin position="1116"/>
        <end position="1135"/>
    </location>
</feature>
<dbReference type="GO" id="GO:0000932">
    <property type="term" value="C:P-body"/>
    <property type="evidence" value="ECO:0007669"/>
    <property type="project" value="TreeGrafter"/>
</dbReference>
<evidence type="ECO:0000259" key="10">
    <source>
        <dbReference type="Pfam" id="PF12842"/>
    </source>
</evidence>
<dbReference type="InterPro" id="IPR038535">
    <property type="entry name" value="CNOT1_TTP_bind_sf"/>
</dbReference>
<gene>
    <name evidence="15" type="ORF">BCR43DRAFT_543048</name>
</gene>
<keyword evidence="2" id="KW-0678">Repressor</keyword>
<feature type="domain" description="CCR4-NOT transcription complex subunit 1 TTP binding" evidence="12">
    <location>
        <begin position="423"/>
        <end position="586"/>
    </location>
</feature>
<feature type="domain" description="CCR4-Not complex component Not1 C-terminal" evidence="9">
    <location>
        <begin position="1528"/>
        <end position="1884"/>
    </location>
</feature>
<organism evidence="15 16">
    <name type="scientific">Syncephalastrum racemosum</name>
    <name type="common">Filamentous fungus</name>
    <dbReference type="NCBI Taxonomy" id="13706"/>
    <lineage>
        <taxon>Eukaryota</taxon>
        <taxon>Fungi</taxon>
        <taxon>Fungi incertae sedis</taxon>
        <taxon>Mucoromycota</taxon>
        <taxon>Mucoromycotina</taxon>
        <taxon>Mucoromycetes</taxon>
        <taxon>Mucorales</taxon>
        <taxon>Syncephalastraceae</taxon>
        <taxon>Syncephalastrum</taxon>
    </lineage>
</organism>
<dbReference type="InterPro" id="IPR024557">
    <property type="entry name" value="CNOT1_dom_4"/>
</dbReference>
<evidence type="ECO:0000259" key="12">
    <source>
        <dbReference type="Pfam" id="PF16417"/>
    </source>
</evidence>
<dbReference type="Gene3D" id="1.25.40.840">
    <property type="entry name" value="CCR4-NOT transcription complex subunit 1 TTP binding domain"/>
    <property type="match status" value="1"/>
</dbReference>
<evidence type="ECO:0000256" key="8">
    <source>
        <dbReference type="SAM" id="MobiDB-lite"/>
    </source>
</evidence>
<dbReference type="InterPro" id="IPR040398">
    <property type="entry name" value="Not1"/>
</dbReference>
<dbReference type="STRING" id="13706.A0A1X2GYW5"/>
<dbReference type="InterPro" id="IPR032194">
    <property type="entry name" value="CNOT1_HEAT"/>
</dbReference>
<dbReference type="InterPro" id="IPR032191">
    <property type="entry name" value="CNOT1_CAF1_bind"/>
</dbReference>
<comment type="caution">
    <text evidence="15">The sequence shown here is derived from an EMBL/GenBank/DDBJ whole genome shotgun (WGS) entry which is preliminary data.</text>
</comment>
<evidence type="ECO:0000256" key="4">
    <source>
        <dbReference type="ARBA" id="ARBA00023163"/>
    </source>
</evidence>
<evidence type="ECO:0000256" key="2">
    <source>
        <dbReference type="ARBA" id="ARBA00022491"/>
    </source>
</evidence>
<dbReference type="InterPro" id="IPR032193">
    <property type="entry name" value="CNOT1_TTP_bind"/>
</dbReference>
<dbReference type="FunFam" id="1.25.40.840:FF:000003">
    <property type="entry name" value="Transcription regulator"/>
    <property type="match status" value="1"/>
</dbReference>
<dbReference type="EMBL" id="MCGN01000020">
    <property type="protein sequence ID" value="ORY89183.1"/>
    <property type="molecule type" value="Genomic_DNA"/>
</dbReference>
<feature type="domain" description="CCR4-NOT transcription complex subunit 1 HEAT repeat" evidence="13">
    <location>
        <begin position="241"/>
        <end position="385"/>
    </location>
</feature>
<dbReference type="GO" id="GO:0030015">
    <property type="term" value="C:CCR4-NOT core complex"/>
    <property type="evidence" value="ECO:0007669"/>
    <property type="project" value="InterPro"/>
</dbReference>
<comment type="function">
    <text evidence="6">Acts as a component of the CCR4-NOT core complex, which in the nucleus seems to be a general transcription factor, and in the cytoplasm the major mRNA deadenylase involved in mRNA turnover. The NOT protein subcomplex negatively regulates the basal and activated transcription of many genes. Preferentially affects TC-type TATA element-dependent transcription. Could directly or indirectly inhibit component(s) of the general transcription machinery.</text>
</comment>
<dbReference type="InterPro" id="IPR016024">
    <property type="entry name" value="ARM-type_fold"/>
</dbReference>
<dbReference type="GO" id="GO:0017148">
    <property type="term" value="P:negative regulation of translation"/>
    <property type="evidence" value="ECO:0007669"/>
    <property type="project" value="InterPro"/>
</dbReference>
<dbReference type="InParanoid" id="A0A1X2GYW5"/>
<feature type="domain" description="CCR4-NOT transcription complex subunit 1" evidence="10">
    <location>
        <begin position="922"/>
        <end position="1064"/>
    </location>
</feature>
<dbReference type="CDD" id="cd20710">
    <property type="entry name" value="NOT1_connector"/>
    <property type="match status" value="1"/>
</dbReference>
<evidence type="ECO:0000256" key="1">
    <source>
        <dbReference type="ARBA" id="ARBA00004123"/>
    </source>
</evidence>
<dbReference type="Gene3D" id="1.25.40.180">
    <property type="match status" value="1"/>
</dbReference>
<sequence length="1886" mass="212867">MGDSLLSKKMLEAGYECCSSPGALRGLINSLEQPITEKDVAIALGCMARTYTNMSGIGNGNASSESNWDVETFVKVVNELVSPLEIDWDHVIDCLDYPHFFVYDSKGLDILVRAWKQSPKGNTIFPANKFFGRWRNLKGQLSALYQMANVSPDVLSLVACSKRTVISLEDFDETSAQVRSAAARLVNEQLNSLDLFDCVIDLSDTAVAEDVKVFMQTMVNKHHELVFLGLAQSPPKAAYQKELLGRLLLLYLGGNAGSALALTKLWQVSPEFVVSNILEMYTSDATSLSRILDITHELKVLTRILDVQPFFFAIDLAALASRREFLNLEKWLQEKIVEHKDVFIRACLEFLSQKMAAEMARQDTNTTPSTVPLSLEVIATFLKVLADSPMMPENGDLLKDVQRVCLQTYPKLMNLRASTEAPAVQAEVSFKPEIEEEANMYYERIYSGEMTVDQIMDRLKSFKQSKNPHEQDVFACMIHNLFDEYHFFPKYPEKELSLTSVLFGSLVQHHLVSYVPLGVALRCILDALRKPPGSKMFNFGLQALLQFRSRLPEWPQYCGHLLQIPHIQQTDPELALFISKAQQTGQMQLDEGAMDPTGPPTSPPAQEAVQSRLPGVKADAKPSTVPFTSLRVPEVPAIDDNLVYEAPSEAVQDKILFIINNIARNNLEDKTAELIKLLSKQAYQWFSHYLVSKRAALEPNYHELYLLFLQAVDSHLLYQHMLRETFANIQILLNSEKTISSSSERSLLKNLASWLGGITLARNKPIRHKNIAFKELLLEGYDTNRLIVVIPFVCKVLEQCNKSIVFKPPNPWLMAILKLLVELYQAAELKLNLKFEIEVLCKSLQLELEDIEPTSILKNRRSKDSLAWNALRSHDLNKSPAAAQMLQTGLGVATPDEGQFALPNLGPYLTFNSQILLYSSQPAAKRWVLQALTQAMREIIDPVVERSVAIAGVSTRDLILKDFAVEADEARMRKAAHLMAQNLAGSLAMVTCKEPLRLSMVTNLRNTFMANGLTDALAEQAVLLTVTDNLDLVCAVIEKAAMERATVEIDDILKSAYAIRKRHREQRPGQAFYDMEIFSMTRYPSSLPEPLRAKPMGLQPSQMRVYEDFTRIAHAVPQQQQQQQPPAMSSPGFEADRPVMRQDALYGYNAMPIGGGGFEPPNPTAAVAAASQTGTAHQILERFAQYIGELEKLASQTNAPNFAALPPLHEIRMVIRQISILAMSSFDKVEAARAFAQKAVQLLYKSDTQLAREMYVVLLEHLCEVSPNVGTLVTYWLTHVDDERKYNVPVTVALIKAGLINLPEQDQELAVMIENGRPSAIDFAAHLIYACVFKEKLVGHQEFMASLEALSRLRGNVPETVLALMDELREALHNPGSKEPDEESGFREQCRFLFAEWVRVYQHPSTTDKVQSAFLTQLSQQNIFQAEEMTSLFFRVCVEAAVDRVTKFKHVPTQSPEVAYQLIDAFARMVVGLTQLQTDNQMSSSTSSKLNQFSTVLSVIVLVLAKHHEQQQQHFDQRPFLRLFTCLLSELHAAEQQLTTSSLPILTALSNTFHTLQPSYFPGFTFAWLQLISHRLFMPKLLLAENQKAWPTFQRLMVSLFQFLAPFLQSTELRDTTRMLYRGTLRILLVLLHDFPEFLCDYHYSFCDVIPSSCIQLRNLILSAFPRNMRLPDPFTPNLKVDLLPEINQAPRVLSDYTGPLKAGNLKEDTDAYLESRGAKEGYLDGLTRRFLKGPDTVDKAHISEKYDVSLINALVFYVGVTGITQGIPVNQGAPMEVYRHLLKELDAEGRYLFLSAIANQLRYPNSHTHYFSCVLLYLFSESEQEPVKEQITRVLLERLIVNRPHPWGLLITFIELIKNPRYNFWNHSFTRCATDIERLFESVSR</sequence>
<reference evidence="15 16" key="1">
    <citation type="submission" date="2016-07" db="EMBL/GenBank/DDBJ databases">
        <title>Pervasive Adenine N6-methylation of Active Genes in Fungi.</title>
        <authorList>
            <consortium name="DOE Joint Genome Institute"/>
            <person name="Mondo S.J."/>
            <person name="Dannebaum R.O."/>
            <person name="Kuo R.C."/>
            <person name="Labutti K."/>
            <person name="Haridas S."/>
            <person name="Kuo A."/>
            <person name="Salamov A."/>
            <person name="Ahrendt S.R."/>
            <person name="Lipzen A."/>
            <person name="Sullivan W."/>
            <person name="Andreopoulos W.B."/>
            <person name="Clum A."/>
            <person name="Lindquist E."/>
            <person name="Daum C."/>
            <person name="Ramamoorthy G.K."/>
            <person name="Gryganskyi A."/>
            <person name="Culley D."/>
            <person name="Magnuson J.K."/>
            <person name="James T.Y."/>
            <person name="O'Malley M.A."/>
            <person name="Stajich J.E."/>
            <person name="Spatafora J.W."/>
            <person name="Visel A."/>
            <person name="Grigoriev I.V."/>
        </authorList>
    </citation>
    <scope>NUCLEOTIDE SEQUENCE [LARGE SCALE GENOMIC DNA]</scope>
    <source>
        <strain evidence="15 16">NRRL 2496</strain>
    </source>
</reference>
<dbReference type="Gene3D" id="1.25.40.790">
    <property type="match status" value="1"/>
</dbReference>
<evidence type="ECO:0000313" key="15">
    <source>
        <dbReference type="EMBL" id="ORY89183.1"/>
    </source>
</evidence>
<dbReference type="Pfam" id="PF04054">
    <property type="entry name" value="Not1"/>
    <property type="match status" value="1"/>
</dbReference>
<dbReference type="GO" id="GO:0005634">
    <property type="term" value="C:nucleus"/>
    <property type="evidence" value="ECO:0007669"/>
    <property type="project" value="UniProtKB-SubCell"/>
</dbReference>
<keyword evidence="16" id="KW-1185">Reference proteome</keyword>
<dbReference type="Pfam" id="PF16417">
    <property type="entry name" value="CNOT1_TTP_bind"/>
    <property type="match status" value="1"/>
</dbReference>
<dbReference type="InterPro" id="IPR055454">
    <property type="entry name" value="CNOT1-like_NOT1_connector"/>
</dbReference>
<dbReference type="GO" id="GO:0000289">
    <property type="term" value="P:nuclear-transcribed mRNA poly(A) tail shortening"/>
    <property type="evidence" value="ECO:0007669"/>
    <property type="project" value="UniProtKB-ARBA"/>
</dbReference>
<dbReference type="FunFam" id="1.25.40.180:FF:000012">
    <property type="entry name" value="Ccr4-Not transcription complex subunit"/>
    <property type="match status" value="1"/>
</dbReference>
<dbReference type="Gene3D" id="1.25.40.800">
    <property type="match status" value="1"/>
</dbReference>
<dbReference type="Pfam" id="PF12842">
    <property type="entry name" value="DUF3819"/>
    <property type="match status" value="1"/>
</dbReference>
<evidence type="ECO:0000259" key="11">
    <source>
        <dbReference type="Pfam" id="PF16415"/>
    </source>
</evidence>
<keyword evidence="5" id="KW-0539">Nucleus</keyword>
<evidence type="ECO:0000259" key="9">
    <source>
        <dbReference type="Pfam" id="PF04054"/>
    </source>
</evidence>
<dbReference type="GO" id="GO:0060090">
    <property type="term" value="F:molecular adaptor activity"/>
    <property type="evidence" value="ECO:0007669"/>
    <property type="project" value="TreeGrafter"/>
</dbReference>
<keyword evidence="4" id="KW-0804">Transcription</keyword>
<dbReference type="OrthoDB" id="1933107at2759"/>
<feature type="compositionally biased region" description="Low complexity" evidence="8">
    <location>
        <begin position="1117"/>
        <end position="1126"/>
    </location>
</feature>
<evidence type="ECO:0000256" key="6">
    <source>
        <dbReference type="ARBA" id="ARBA00059181"/>
    </source>
</evidence>
<name>A0A1X2GYW5_SYNRA</name>
<feature type="domain" description="CCR4-NOT transcription complex subunit 1-like NOT1 connector" evidence="14">
    <location>
        <begin position="1189"/>
        <end position="1370"/>
    </location>
</feature>
<protein>
    <recommendedName>
        <fullName evidence="7">General negative regulator of transcription subunit 1</fullName>
    </recommendedName>
</protein>
<keyword evidence="3" id="KW-0805">Transcription regulation</keyword>
<dbReference type="Pfam" id="PF16415">
    <property type="entry name" value="CNOT1_CAF1_bind"/>
    <property type="match status" value="1"/>
</dbReference>
<evidence type="ECO:0000256" key="5">
    <source>
        <dbReference type="ARBA" id="ARBA00023242"/>
    </source>
</evidence>
<dbReference type="PANTHER" id="PTHR13162:SF8">
    <property type="entry name" value="CCR4-NOT TRANSCRIPTION COMPLEX SUBUNIT 1"/>
    <property type="match status" value="1"/>
</dbReference>
<evidence type="ECO:0000259" key="14">
    <source>
        <dbReference type="Pfam" id="PF25097"/>
    </source>
</evidence>